<keyword evidence="1" id="KW-0175">Coiled coil</keyword>
<evidence type="ECO:0000313" key="3">
    <source>
        <dbReference type="Proteomes" id="UP001595880"/>
    </source>
</evidence>
<protein>
    <submittedName>
        <fullName evidence="2">Type 4a pilus biogenesis protein PilO</fullName>
    </submittedName>
</protein>
<proteinExistence type="predicted"/>
<reference evidence="3" key="1">
    <citation type="journal article" date="2019" name="Int. J. Syst. Evol. Microbiol.">
        <title>The Global Catalogue of Microorganisms (GCM) 10K type strain sequencing project: providing services to taxonomists for standard genome sequencing and annotation.</title>
        <authorList>
            <consortium name="The Broad Institute Genomics Platform"/>
            <consortium name="The Broad Institute Genome Sequencing Center for Infectious Disease"/>
            <person name="Wu L."/>
            <person name="Ma J."/>
        </authorList>
    </citation>
    <scope>NUCLEOTIDE SEQUENCE [LARGE SCALE GENOMIC DNA]</scope>
    <source>
        <strain evidence="3">KACC 14058</strain>
    </source>
</reference>
<comment type="caution">
    <text evidence="2">The sequence shown here is derived from an EMBL/GenBank/DDBJ whole genome shotgun (WGS) entry which is preliminary data.</text>
</comment>
<feature type="coiled-coil region" evidence="1">
    <location>
        <begin position="39"/>
        <end position="66"/>
    </location>
</feature>
<dbReference type="InterPro" id="IPR014717">
    <property type="entry name" value="Transl_elong_EF1B/ribsomal_bS6"/>
</dbReference>
<accession>A0ABV8VPA3</accession>
<dbReference type="InterPro" id="IPR007445">
    <property type="entry name" value="PilO"/>
</dbReference>
<organism evidence="2 3">
    <name type="scientific">Gracilibacillus marinus</name>
    <dbReference type="NCBI Taxonomy" id="630535"/>
    <lineage>
        <taxon>Bacteria</taxon>
        <taxon>Bacillati</taxon>
        <taxon>Bacillota</taxon>
        <taxon>Bacilli</taxon>
        <taxon>Bacillales</taxon>
        <taxon>Bacillaceae</taxon>
        <taxon>Gracilibacillus</taxon>
    </lineage>
</organism>
<evidence type="ECO:0000256" key="1">
    <source>
        <dbReference type="SAM" id="Coils"/>
    </source>
</evidence>
<evidence type="ECO:0000313" key="2">
    <source>
        <dbReference type="EMBL" id="MFC4386272.1"/>
    </source>
</evidence>
<dbReference type="Pfam" id="PF04350">
    <property type="entry name" value="PilO"/>
    <property type="match status" value="1"/>
</dbReference>
<keyword evidence="3" id="KW-1185">Reference proteome</keyword>
<dbReference type="Gene3D" id="3.30.70.60">
    <property type="match status" value="1"/>
</dbReference>
<name>A0ABV8VPA3_9BACI</name>
<dbReference type="Proteomes" id="UP001595880">
    <property type="component" value="Unassembled WGS sequence"/>
</dbReference>
<sequence>MTITWSHKKTFILVVSLLLISVVAISLFYQQIYPEKQNLDELKREVKQQQAMIDAIHARKDEITEESEKASILQHQLPLDNGISELLTQLQKVEEVTGTTIIQVQEEKQDSATETSDGIEETKYTMQLAADDYTMMHDFLTKLSTMERIVEISSLTFQQQNDEATRPVEIGITTYRQPNMNIHLLKEPTAN</sequence>
<gene>
    <name evidence="2" type="primary">pilO</name>
    <name evidence="2" type="ORF">ACFOZ1_00485</name>
</gene>
<dbReference type="RefSeq" id="WP_390194735.1">
    <property type="nucleotide sequence ID" value="NZ_JBHSDV010000001.1"/>
</dbReference>
<dbReference type="EMBL" id="JBHSDV010000001">
    <property type="protein sequence ID" value="MFC4386272.1"/>
    <property type="molecule type" value="Genomic_DNA"/>
</dbReference>